<sequence length="142" mass="15346">MSTASGDGQGGVAGGDSEADRVAEFTAFRKRMNERILAEPNQVVRRFFALDTQTYQPGALDLKTKELLGLVASLVLRCDDCISYHVAQCRDAGVKRDEMFEAFSVGLVVGGSIVIPHLRRAVDFLDRLEQGAAAAPENHAHG</sequence>
<gene>
    <name evidence="2" type="ORF">N799_14170</name>
</gene>
<dbReference type="Pfam" id="PF02627">
    <property type="entry name" value="CMD"/>
    <property type="match status" value="1"/>
</dbReference>
<dbReference type="Gene3D" id="1.20.1290.10">
    <property type="entry name" value="AhpD-like"/>
    <property type="match status" value="1"/>
</dbReference>
<comment type="caution">
    <text evidence="2">The sequence shown here is derived from an EMBL/GenBank/DDBJ whole genome shotgun (WGS) entry which is preliminary data.</text>
</comment>
<proteinExistence type="predicted"/>
<dbReference type="OrthoDB" id="1683318at2"/>
<protein>
    <submittedName>
        <fullName evidence="2">Alkylhydroperoxidase</fullName>
    </submittedName>
</protein>
<organism evidence="2 3">
    <name type="scientific">Lysobacter arseniciresistens ZS79</name>
    <dbReference type="NCBI Taxonomy" id="913325"/>
    <lineage>
        <taxon>Bacteria</taxon>
        <taxon>Pseudomonadati</taxon>
        <taxon>Pseudomonadota</taxon>
        <taxon>Gammaproteobacteria</taxon>
        <taxon>Lysobacterales</taxon>
        <taxon>Lysobacteraceae</taxon>
        <taxon>Novilysobacter</taxon>
    </lineage>
</organism>
<dbReference type="AlphaFoldDB" id="A0A0A0F1U0"/>
<keyword evidence="2" id="KW-0575">Peroxidase</keyword>
<name>A0A0A0F1U0_9GAMM</name>
<dbReference type="PANTHER" id="PTHR33930:SF2">
    <property type="entry name" value="BLR3452 PROTEIN"/>
    <property type="match status" value="1"/>
</dbReference>
<keyword evidence="3" id="KW-1185">Reference proteome</keyword>
<evidence type="ECO:0000313" key="2">
    <source>
        <dbReference type="EMBL" id="KGM57136.1"/>
    </source>
</evidence>
<dbReference type="Proteomes" id="UP000029989">
    <property type="component" value="Unassembled WGS sequence"/>
</dbReference>
<dbReference type="SUPFAM" id="SSF69118">
    <property type="entry name" value="AhpD-like"/>
    <property type="match status" value="1"/>
</dbReference>
<dbReference type="PANTHER" id="PTHR33930">
    <property type="entry name" value="ALKYL HYDROPEROXIDE REDUCTASE AHPD"/>
    <property type="match status" value="1"/>
</dbReference>
<dbReference type="InterPro" id="IPR003779">
    <property type="entry name" value="CMD-like"/>
</dbReference>
<evidence type="ECO:0000313" key="3">
    <source>
        <dbReference type="Proteomes" id="UP000029989"/>
    </source>
</evidence>
<keyword evidence="2" id="KW-0560">Oxidoreductase</keyword>
<dbReference type="InterPro" id="IPR004675">
    <property type="entry name" value="AhpD_core"/>
</dbReference>
<dbReference type="STRING" id="913325.N799_14170"/>
<accession>A0A0A0F1U0</accession>
<feature type="domain" description="Carboxymuconolactone decarboxylase-like" evidence="1">
    <location>
        <begin position="43"/>
        <end position="122"/>
    </location>
</feature>
<evidence type="ECO:0000259" key="1">
    <source>
        <dbReference type="Pfam" id="PF02627"/>
    </source>
</evidence>
<dbReference type="EMBL" id="AVPT01000005">
    <property type="protein sequence ID" value="KGM57136.1"/>
    <property type="molecule type" value="Genomic_DNA"/>
</dbReference>
<dbReference type="RefSeq" id="WP_036208478.1">
    <property type="nucleotide sequence ID" value="NZ_AVPT01000005.1"/>
</dbReference>
<reference evidence="2 3" key="1">
    <citation type="journal article" date="2015" name="Stand. Genomic Sci.">
        <title>Genomic information of the arsenic-resistant bacterium Lysobacter arseniciresistens type strain ZS79(T) and comparison of Lysobacter draft genomes.</title>
        <authorList>
            <person name="Liu L."/>
            <person name="Zhang S."/>
            <person name="Luo M."/>
            <person name="Wang G."/>
        </authorList>
    </citation>
    <scope>NUCLEOTIDE SEQUENCE [LARGE SCALE GENOMIC DNA]</scope>
    <source>
        <strain evidence="2 3">ZS79</strain>
    </source>
</reference>
<dbReference type="eggNOG" id="COG0599">
    <property type="taxonomic scope" value="Bacteria"/>
</dbReference>
<dbReference type="GO" id="GO:0051920">
    <property type="term" value="F:peroxiredoxin activity"/>
    <property type="evidence" value="ECO:0007669"/>
    <property type="project" value="InterPro"/>
</dbReference>
<dbReference type="NCBIfam" id="TIGR00778">
    <property type="entry name" value="ahpD_dom"/>
    <property type="match status" value="1"/>
</dbReference>
<dbReference type="InterPro" id="IPR029032">
    <property type="entry name" value="AhpD-like"/>
</dbReference>